<gene>
    <name evidence="1" type="ORF">HPMG_01432</name>
</gene>
<reference evidence="2" key="1">
    <citation type="journal article" date="2014" name="Genome Announc.">
        <title>Draft genome sequences of six enterohepatic helicobacter species isolated from humans and one from rhesus macaques.</title>
        <authorList>
            <person name="Shen Z."/>
            <person name="Sheh A."/>
            <person name="Young S.K."/>
            <person name="Abouelliel A."/>
            <person name="Ward D.V."/>
            <person name="Earl A.M."/>
            <person name="Fox J.G."/>
        </authorList>
    </citation>
    <scope>NUCLEOTIDE SEQUENCE [LARGE SCALE GENOMIC DNA]</scope>
    <source>
        <strain evidence="2">MIT 98-5489</strain>
    </source>
</reference>
<keyword evidence="2" id="KW-1185">Reference proteome</keyword>
<organism evidence="1 2">
    <name type="scientific">Helicobacter pullorum MIT 98-5489</name>
    <dbReference type="NCBI Taxonomy" id="537972"/>
    <lineage>
        <taxon>Bacteria</taxon>
        <taxon>Pseudomonadati</taxon>
        <taxon>Campylobacterota</taxon>
        <taxon>Epsilonproteobacteria</taxon>
        <taxon>Campylobacterales</taxon>
        <taxon>Helicobacteraceae</taxon>
        <taxon>Helicobacter</taxon>
    </lineage>
</organism>
<evidence type="ECO:0000313" key="1">
    <source>
        <dbReference type="EMBL" id="EEQ63975.1"/>
    </source>
</evidence>
<dbReference type="AlphaFoldDB" id="C5F0G2"/>
<name>C5F0G2_9HELI</name>
<dbReference type="HOGENOM" id="CLU_2990487_0_0_7"/>
<proteinExistence type="predicted"/>
<dbReference type="EMBL" id="DS990444">
    <property type="protein sequence ID" value="EEQ63975.1"/>
    <property type="molecule type" value="Genomic_DNA"/>
</dbReference>
<dbReference type="Proteomes" id="UP000003953">
    <property type="component" value="Unassembled WGS sequence"/>
</dbReference>
<sequence length="57" mass="6783">MIIAKLFNNHFIFLSFPALVLMKCQNSENFSTKVWHYTIALTKYKSRPNFNLKMQIT</sequence>
<evidence type="ECO:0000313" key="2">
    <source>
        <dbReference type="Proteomes" id="UP000003953"/>
    </source>
</evidence>
<accession>C5F0G2</accession>
<protein>
    <submittedName>
        <fullName evidence="1">Uncharacterized protein</fullName>
    </submittedName>
</protein>